<feature type="coiled-coil region" evidence="1">
    <location>
        <begin position="92"/>
        <end position="158"/>
    </location>
</feature>
<proteinExistence type="predicted"/>
<feature type="region of interest" description="Disordered" evidence="2">
    <location>
        <begin position="1548"/>
        <end position="1604"/>
    </location>
</feature>
<feature type="compositionally biased region" description="Polar residues" evidence="2">
    <location>
        <begin position="1717"/>
        <end position="1727"/>
    </location>
</feature>
<feature type="region of interest" description="Disordered" evidence="2">
    <location>
        <begin position="2522"/>
        <end position="2542"/>
    </location>
</feature>
<dbReference type="InterPro" id="IPR006869">
    <property type="entry name" value="DUF547"/>
</dbReference>
<dbReference type="PANTHER" id="PTHR48429:SF1">
    <property type="entry name" value="AGENET DOMAIN-CONTAINING PROTEIN"/>
    <property type="match status" value="1"/>
</dbReference>
<evidence type="ECO:0000259" key="3">
    <source>
        <dbReference type="SMART" id="SM00743"/>
    </source>
</evidence>
<sequence length="2841" mass="305939">MNGLVKDENQRSVGRKQNGSSWKCAYGYSQHRRCKSASDKNTALSKDGDRQSSVKKESNEPPVLPPSTRSCKASPSHEFSKTIGKEAVPEHRASLEKDIEQLQMRLQQEKSMRMVLERAMGRASSTLSPGHRHFAAQTKELIAEIEILEEEVANREQHVLSLYRSVFEECISRPSSEQSSVMTSPAHNKVESRKHPSIISSAFCSSKMFPLRTFQALAAINDLGKRNLSQSKSRHSSFYNSKANAHIQKSCSEHAKEQGQVPSMEKSPLARTLKDHLYQCPSKLSEEMVRCMAAIYCWLRITEPTSTQQKRSPLSSRSSTNVRIPQHDIKEERDWFCKSTIEISWIATDKNNFSRASYAISNYSFGGAIGKSESQSDGNQCKNGFLDQLVQFLSISGIWDATELPSKVGIVSQVQAAYNVGGQVISANAIEQSIVGLRTPRIGRWLETILSTALWKRSGEEKQLISSKFALQECQPLVCFALCTGAVSDPMLKVYTASNIIEELEAAKKEFLQANIVVKKSKRVFLPKVLERYAKETSIPLDNLLNWVMENVEKKLRDSIQKCVDRRANKKAALDAELKYHLHWTFLGNTALQLLHAGDIQMDYNDNDYQNHLAGEDSSKVSSVLHPYALPKFDFDDSLQGHLRFDSLVENEVFLGIPTQEDNHWIEDFSRGTSGIEFSSSATDTCSIPRRNNVWSEATSTESVEMLLKSVGQEEMVPGDTIIQESHAGNQLGCLIQPAESSLKLDDKRDDVKDSSSAAPVDESVEFSGSFSSSERTKEEGVHIVCAPERQEVKPIAEGCSDIAGERRSGVNTEEKLQTEIKSADENLGEAKTQQNESLPDKSDRQPSTPVVQSAINECLTDSLPTSLEIFASQHNSANCHSGNTSGLPSEHHKPEEKQISGSRESSMDDEKPRGSAVESEMCTSNASPPSFAASELEAVKELPTETRMIKSEEPCVQRNKCSLTNEGCKEDTSSVELPEKVLSKGLQDKLQAEGNSILCEDEEASVSQNCLDTRDIENRGGSSKGQAEKVSSMQISDGLTTSTEKEENNLDSHTPVNLVTPEACKISETSEPSKKNNGNGIHSEGLSNIQEASVSAELVERPVPENLEIGNDADSVSKGYACAGDHVSLSVPAGSMDIRGESFPHVVDVDTTNADISDGKTKEEDLPVQNEMERSCVRNHGVRSSSGGEESEQISDQGHGSQFESSTLNKQASNAGFEGGNLTLGGNSVSVLLLSGSGAIATEIVDHDEKLKPVSVMGGSEHFAGKEEKEVVLSAEAEVSTLKKSLEGTGQLGPLSNDGKDAFADCHIETEPMIVDQNVLIQDNPGTAIHVEQAAIAEANSESCRLVEVCATNSGSIIKEGAGAGASAGEAVLFEKNQEMEVETVKLGEVGGIPYACLHLPSAPSGPGMSLGSEGLRIVRGSSDVVGGHKHDSAAVISCTALSSSEKKTTESRSRGVVENVTPLVNTIVIGGKAQSTSINSGDNASTKADRSFTFDVSPLAGNAKGEADKSITGTQACQPTELKAGDGLHLTSGSKQTDTKIVQEIYHGSPLVPDKGTPSGGAKGDRKARRGSGKSGKENPRKGKQVKEINSSRQPDRGDKSCVQFSPSVAVQKMQFEAGTVDRNITKSSGVVSFPTSNLPDLNTSSPASVLFHQPFTDLQQVQLRAQIFVYGSLIQGTAPDEACMVSAFGTSDGGRSLWDSAWRACVERIRGQRSHSGNNETPSHPRSGPRTPDQANKQVVHQNKVTTSAAGRAGGRATNSPAVSPMIPLSSPLWNMPTPSRDGISSARGAVIDYKALPSMHPYQTPPSRNFVGHTVSWPPQAPSPGPWVTSPQTSAFDTSAQFPALPVTEPVNLTPVKESSLSISAGAKNATLGSVAHAGDSGILSGASPHDNKKASVLPAQYSADQKSRKRKKASSTEDRVQKSKLGTSSEPVTAPAICTQLSSKPLASDDLGQLSSVAVAPLVAQSQTGPASVPIIGGHFSTSVVIVPPSSSAPKSNSDILITSAPSSTDLSKRELDLGKKAPTSESKVEEAKLQAEEAAANAAAAVSHCQDVWSRLDKHKNSDLASDIEVKLTSAAVAVAAATSVAKAAAAAAKIASNAALQAKLMADEALIAYDVSNPSQTNAVSFPNIVNNLGSANPASVLKSQDVGNGSSSIIFAAREASRRRIEAASAASRHAENLDAIVKAAELAAEAVSHAGKVVALADPLPLTQLVEAGPDGYWKVTQTLSGHDVKANKVNVDELGIPIVEKTPGIFSKRSEGPSVEEIHPTIPACQPTSVSGNIIEDNMRNEEVIQTPITGVEKDVRGAKGHSMPEASQTVGLVAESSHDLVEARGDVASSQMQEGSLVEVFKDGEDGKRAWYSGKVLTLKNGKALVCYTDHQSEEGLEQLKDWVPLVAGSDEPPRIRPAHPVTALQGEKKRRRAAIKEYTWYVGDRVDAWIDYRWREGVIAEKNKRDETTFSVNFPAYGDTAVVRTWHLRPSLVRKDGEWVEWSRSRHGFLSQGDTPKEKRVKLGNLASEDTGNDSLSKKTDPLGPVTKELPLSVNEKTFNIGSNKDDNKPNTLRTMRSGLQKEGSKVFGVPKPGKKRKFMEVSKHYVLDRATKSNAEPGSAKFTKYLMPQATGIGGWKNNPRTDLKEKQAIEARRKLPKPSKPPSSARNLKNNSITSTGDASGADHTVGDAIEYNKHEAQQPNVVNFVSNTEEGAEGPVTFRSEALPTKIPKKASTSSNRGEGMRKKIPVSNLKSSKVEVKDKMTPEVNEPRRSNRRIQPTSRLLEGLQSSLIISKLPSVSHDKGSRNHSKGASSLHAKQWLFDVTLRQTAILSLPWHAIGKCSA</sequence>
<dbReference type="SMART" id="SM00743">
    <property type="entry name" value="Agenet"/>
    <property type="match status" value="2"/>
</dbReference>
<dbReference type="CDD" id="cd20405">
    <property type="entry name" value="Tudor_Agenet_AtDUF_rpt1_3"/>
    <property type="match status" value="1"/>
</dbReference>
<feature type="compositionally biased region" description="Basic and acidic residues" evidence="2">
    <location>
        <begin position="46"/>
        <end position="59"/>
    </location>
</feature>
<feature type="compositionally biased region" description="Polar residues" evidence="2">
    <location>
        <begin position="878"/>
        <end position="888"/>
    </location>
</feature>
<feature type="compositionally biased region" description="Polar residues" evidence="2">
    <location>
        <begin position="1021"/>
        <end position="1043"/>
    </location>
</feature>
<dbReference type="InterPro" id="IPR008395">
    <property type="entry name" value="Agenet-like_dom"/>
</dbReference>
<protein>
    <recommendedName>
        <fullName evidence="3">Agenet domain-containing protein</fullName>
    </recommendedName>
</protein>
<keyword evidence="1" id="KW-0175">Coiled coil</keyword>
<feature type="domain" description="Agenet" evidence="3">
    <location>
        <begin position="2345"/>
        <end position="2400"/>
    </location>
</feature>
<feature type="region of interest" description="Disordered" evidence="2">
    <location>
        <begin position="1712"/>
        <end position="1741"/>
    </location>
</feature>
<feature type="region of interest" description="Disordered" evidence="2">
    <location>
        <begin position="878"/>
        <end position="933"/>
    </location>
</feature>
<dbReference type="Pfam" id="PF14389">
    <property type="entry name" value="Lzipper-MIP1"/>
    <property type="match status" value="1"/>
</dbReference>
<keyword evidence="5" id="KW-1185">Reference proteome</keyword>
<dbReference type="InterPro" id="IPR055274">
    <property type="entry name" value="SWO1"/>
</dbReference>
<comment type="caution">
    <text evidence="4">The sequence shown here is derived from an EMBL/GenBank/DDBJ whole genome shotgun (WGS) entry which is preliminary data.</text>
</comment>
<feature type="compositionally biased region" description="Basic and acidic residues" evidence="2">
    <location>
        <begin position="745"/>
        <end position="754"/>
    </location>
</feature>
<evidence type="ECO:0000256" key="1">
    <source>
        <dbReference type="SAM" id="Coils"/>
    </source>
</evidence>
<feature type="region of interest" description="Disordered" evidence="2">
    <location>
        <begin position="2648"/>
        <end position="2683"/>
    </location>
</feature>
<feature type="compositionally biased region" description="Polar residues" evidence="2">
    <location>
        <begin position="11"/>
        <end position="21"/>
    </location>
</feature>
<dbReference type="PANTHER" id="PTHR48429">
    <property type="entry name" value="AGENET DOMAIN-CONTAINING PROTEIN"/>
    <property type="match status" value="1"/>
</dbReference>
<feature type="compositionally biased region" description="Polar residues" evidence="2">
    <location>
        <begin position="2663"/>
        <end position="2676"/>
    </location>
</feature>
<gene>
    <name evidence="4" type="ORF">RND71_016543</name>
</gene>
<feature type="domain" description="Agenet" evidence="3">
    <location>
        <begin position="2434"/>
        <end position="2492"/>
    </location>
</feature>
<feature type="compositionally biased region" description="Basic and acidic residues" evidence="2">
    <location>
        <begin position="1158"/>
        <end position="1177"/>
    </location>
</feature>
<feature type="region of interest" description="Disordered" evidence="2">
    <location>
        <begin position="1153"/>
        <end position="1207"/>
    </location>
</feature>
<feature type="region of interest" description="Disordered" evidence="2">
    <location>
        <begin position="745"/>
        <end position="774"/>
    </location>
</feature>
<feature type="region of interest" description="Disordered" evidence="2">
    <location>
        <begin position="1011"/>
        <end position="1056"/>
    </location>
</feature>
<evidence type="ECO:0000313" key="4">
    <source>
        <dbReference type="EMBL" id="KAK4365185.1"/>
    </source>
</evidence>
<feature type="compositionally biased region" description="Basic and acidic residues" evidence="2">
    <location>
        <begin position="1577"/>
        <end position="1589"/>
    </location>
</feature>
<feature type="compositionally biased region" description="Basic and acidic residues" evidence="2">
    <location>
        <begin position="2758"/>
        <end position="2769"/>
    </location>
</feature>
<dbReference type="EMBL" id="JAVYJV010000008">
    <property type="protein sequence ID" value="KAK4365185.1"/>
    <property type="molecule type" value="Genomic_DNA"/>
</dbReference>
<evidence type="ECO:0000313" key="5">
    <source>
        <dbReference type="Proteomes" id="UP001291623"/>
    </source>
</evidence>
<accession>A0AAE1VMA3</accession>
<feature type="region of interest" description="Disordered" evidence="2">
    <location>
        <begin position="2758"/>
        <end position="2778"/>
    </location>
</feature>
<dbReference type="InterPro" id="IPR014002">
    <property type="entry name" value="Agenet_dom_plant"/>
</dbReference>
<feature type="compositionally biased region" description="Basic and acidic residues" evidence="2">
    <location>
        <begin position="1"/>
        <end position="10"/>
    </location>
</feature>
<organism evidence="4 5">
    <name type="scientific">Anisodus tanguticus</name>
    <dbReference type="NCBI Taxonomy" id="243964"/>
    <lineage>
        <taxon>Eukaryota</taxon>
        <taxon>Viridiplantae</taxon>
        <taxon>Streptophyta</taxon>
        <taxon>Embryophyta</taxon>
        <taxon>Tracheophyta</taxon>
        <taxon>Spermatophyta</taxon>
        <taxon>Magnoliopsida</taxon>
        <taxon>eudicotyledons</taxon>
        <taxon>Gunneridae</taxon>
        <taxon>Pentapetalae</taxon>
        <taxon>asterids</taxon>
        <taxon>lamiids</taxon>
        <taxon>Solanales</taxon>
        <taxon>Solanaceae</taxon>
        <taxon>Solanoideae</taxon>
        <taxon>Hyoscyameae</taxon>
        <taxon>Anisodus</taxon>
    </lineage>
</organism>
<reference evidence="4" key="1">
    <citation type="submission" date="2023-12" db="EMBL/GenBank/DDBJ databases">
        <title>Genome assembly of Anisodus tanguticus.</title>
        <authorList>
            <person name="Wang Y.-J."/>
        </authorList>
    </citation>
    <scope>NUCLEOTIDE SEQUENCE</scope>
    <source>
        <strain evidence="4">KB-2021</strain>
        <tissue evidence="4">Leaf</tissue>
    </source>
</reference>
<dbReference type="Pfam" id="PF04784">
    <property type="entry name" value="DUF547"/>
    <property type="match status" value="1"/>
</dbReference>
<feature type="compositionally biased region" description="Basic and acidic residues" evidence="2">
    <location>
        <begin position="890"/>
        <end position="899"/>
    </location>
</feature>
<dbReference type="Proteomes" id="UP001291623">
    <property type="component" value="Unassembled WGS sequence"/>
</dbReference>
<dbReference type="Pfam" id="PF05641">
    <property type="entry name" value="Agenet"/>
    <property type="match status" value="1"/>
</dbReference>
<feature type="region of interest" description="Disordered" evidence="2">
    <location>
        <begin position="1"/>
        <end position="83"/>
    </location>
</feature>
<dbReference type="InterPro" id="IPR025757">
    <property type="entry name" value="MIP1_Leuzipper"/>
</dbReference>
<feature type="compositionally biased region" description="Polar residues" evidence="2">
    <location>
        <begin position="1195"/>
        <end position="1207"/>
    </location>
</feature>
<name>A0AAE1VMA3_9SOLA</name>
<feature type="region of interest" description="Disordered" evidence="2">
    <location>
        <begin position="1887"/>
        <end position="1936"/>
    </location>
</feature>
<feature type="region of interest" description="Disordered" evidence="2">
    <location>
        <begin position="824"/>
        <end position="851"/>
    </location>
</feature>
<evidence type="ECO:0000256" key="2">
    <source>
        <dbReference type="SAM" id="MobiDB-lite"/>
    </source>
</evidence>